<dbReference type="FunFam" id="3.40.50.300:FF:000200">
    <property type="entry name" value="Uridine-cytidine kinase"/>
    <property type="match status" value="1"/>
</dbReference>
<dbReference type="SUPFAM" id="SSF52540">
    <property type="entry name" value="P-loop containing nucleoside triphosphate hydrolases"/>
    <property type="match status" value="1"/>
</dbReference>
<evidence type="ECO:0000256" key="6">
    <source>
        <dbReference type="ARBA" id="ARBA00047436"/>
    </source>
</evidence>
<evidence type="ECO:0000256" key="4">
    <source>
        <dbReference type="ARBA" id="ARBA00022741"/>
    </source>
</evidence>
<evidence type="ECO:0000313" key="9">
    <source>
        <dbReference type="EMBL" id="CAB4026371.1"/>
    </source>
</evidence>
<dbReference type="PRINTS" id="PR00988">
    <property type="entry name" value="URIDINKINASE"/>
</dbReference>
<evidence type="ECO:0000256" key="5">
    <source>
        <dbReference type="ARBA" id="ARBA00022777"/>
    </source>
</evidence>
<dbReference type="CDD" id="cd02023">
    <property type="entry name" value="UMPK"/>
    <property type="match status" value="1"/>
</dbReference>
<dbReference type="Proteomes" id="UP001152795">
    <property type="component" value="Unassembled WGS sequence"/>
</dbReference>
<dbReference type="EC" id="2.7.1.48" evidence="8"/>
<evidence type="ECO:0000256" key="2">
    <source>
        <dbReference type="ARBA" id="ARBA00005408"/>
    </source>
</evidence>
<dbReference type="Pfam" id="PF00485">
    <property type="entry name" value="PRK"/>
    <property type="match status" value="1"/>
</dbReference>
<comment type="similarity">
    <text evidence="2 8">Belongs to the uridine kinase family.</text>
</comment>
<name>A0A7D9JBI1_PARCT</name>
<comment type="pathway">
    <text evidence="1 8">Pyrimidine metabolism; UMP biosynthesis via salvage pathway; UMP from uridine: step 1/1.</text>
</comment>
<keyword evidence="10" id="KW-1185">Reference proteome</keyword>
<keyword evidence="4 8" id="KW-0547">Nucleotide-binding</keyword>
<proteinExistence type="inferred from homology"/>
<reference evidence="9" key="1">
    <citation type="submission" date="2020-04" db="EMBL/GenBank/DDBJ databases">
        <authorList>
            <person name="Alioto T."/>
            <person name="Alioto T."/>
            <person name="Gomez Garrido J."/>
        </authorList>
    </citation>
    <scope>NUCLEOTIDE SEQUENCE</scope>
    <source>
        <strain evidence="9">A484AB</strain>
    </source>
</reference>
<evidence type="ECO:0000256" key="8">
    <source>
        <dbReference type="RuleBase" id="RU003825"/>
    </source>
</evidence>
<dbReference type="NCBIfam" id="NF004018">
    <property type="entry name" value="PRK05480.1"/>
    <property type="match status" value="1"/>
</dbReference>
<comment type="caution">
    <text evidence="9">The sequence shown here is derived from an EMBL/GenBank/DDBJ whole genome shotgun (WGS) entry which is preliminary data.</text>
</comment>
<dbReference type="GO" id="GO:0004849">
    <property type="term" value="F:uridine kinase activity"/>
    <property type="evidence" value="ECO:0007669"/>
    <property type="project" value="UniProtKB-EC"/>
</dbReference>
<dbReference type="NCBIfam" id="TIGR00235">
    <property type="entry name" value="udk"/>
    <property type="match status" value="1"/>
</dbReference>
<dbReference type="AlphaFoldDB" id="A0A7D9JBI1"/>
<dbReference type="UniPathway" id="UPA00574">
    <property type="reaction ID" value="UER00637"/>
</dbReference>
<dbReference type="Gene3D" id="3.40.50.300">
    <property type="entry name" value="P-loop containing nucleotide triphosphate hydrolases"/>
    <property type="match status" value="1"/>
</dbReference>
<evidence type="ECO:0000256" key="7">
    <source>
        <dbReference type="ARBA" id="ARBA00048909"/>
    </source>
</evidence>
<sequence length="281" mass="31789">MADENGIEILDTSFKAISESDENLNRLAPGSPKCKSLGKGRRDKVWRHGNRTIYTAGRPPWYNSQGQLKEAFVIGICGGSASGKTTVAKKIIEDLGVPWVCLLSMDSFYKVLTDEQHEQALQNKYNFDQPESFDFDVAIETLKKLKEGKSVEVPVYDFKTHQRLKDAQNTMYGANVIIFEGIMAFCNEELCELMDTKIFVDTDADVRLARRLKRDISERGRDLSGVLQQYNTFVKPSFEKYIAPSMICADIVVPRGGENIVAINMIVRHVKQQLLERGFHI</sequence>
<dbReference type="GO" id="GO:0005524">
    <property type="term" value="F:ATP binding"/>
    <property type="evidence" value="ECO:0007669"/>
    <property type="project" value="UniProtKB-KW"/>
</dbReference>
<comment type="catalytic activity">
    <reaction evidence="7 8">
        <text>uridine + ATP = UMP + ADP + H(+)</text>
        <dbReference type="Rhea" id="RHEA:16825"/>
        <dbReference type="ChEBI" id="CHEBI:15378"/>
        <dbReference type="ChEBI" id="CHEBI:16704"/>
        <dbReference type="ChEBI" id="CHEBI:30616"/>
        <dbReference type="ChEBI" id="CHEBI:57865"/>
        <dbReference type="ChEBI" id="CHEBI:456216"/>
        <dbReference type="EC" id="2.7.1.48"/>
    </reaction>
</comment>
<comment type="pathway">
    <text evidence="8">Pyrimidine metabolism; CTP biosynthesis via salvage pathway; CTP from cytidine: step 1/3.</text>
</comment>
<accession>A0A7D9JBI1</accession>
<dbReference type="UniPathway" id="UPA00579">
    <property type="reaction ID" value="UER00640"/>
</dbReference>
<evidence type="ECO:0000256" key="1">
    <source>
        <dbReference type="ARBA" id="ARBA00004690"/>
    </source>
</evidence>
<dbReference type="InterPro" id="IPR006083">
    <property type="entry name" value="PRK/URK"/>
</dbReference>
<dbReference type="EMBL" id="CACRXK020014155">
    <property type="protein sequence ID" value="CAB4026371.1"/>
    <property type="molecule type" value="Genomic_DNA"/>
</dbReference>
<protein>
    <recommendedName>
        <fullName evidence="8">Uridine kinase</fullName>
        <ecNumber evidence="8">2.7.1.48</ecNumber>
    </recommendedName>
</protein>
<dbReference type="InterPro" id="IPR000764">
    <property type="entry name" value="Uridine_kinase-like"/>
</dbReference>
<evidence type="ECO:0000256" key="3">
    <source>
        <dbReference type="ARBA" id="ARBA00022679"/>
    </source>
</evidence>
<dbReference type="InterPro" id="IPR027417">
    <property type="entry name" value="P-loop_NTPase"/>
</dbReference>
<dbReference type="OrthoDB" id="10257085at2759"/>
<organism evidence="9 10">
    <name type="scientific">Paramuricea clavata</name>
    <name type="common">Red gorgonian</name>
    <name type="synonym">Violescent sea-whip</name>
    <dbReference type="NCBI Taxonomy" id="317549"/>
    <lineage>
        <taxon>Eukaryota</taxon>
        <taxon>Metazoa</taxon>
        <taxon>Cnidaria</taxon>
        <taxon>Anthozoa</taxon>
        <taxon>Octocorallia</taxon>
        <taxon>Malacalcyonacea</taxon>
        <taxon>Plexauridae</taxon>
        <taxon>Paramuricea</taxon>
    </lineage>
</organism>
<dbReference type="PANTHER" id="PTHR10285">
    <property type="entry name" value="URIDINE KINASE"/>
    <property type="match status" value="1"/>
</dbReference>
<comment type="catalytic activity">
    <reaction evidence="6 8">
        <text>cytidine + ATP = CMP + ADP + H(+)</text>
        <dbReference type="Rhea" id="RHEA:24674"/>
        <dbReference type="ChEBI" id="CHEBI:15378"/>
        <dbReference type="ChEBI" id="CHEBI:17562"/>
        <dbReference type="ChEBI" id="CHEBI:30616"/>
        <dbReference type="ChEBI" id="CHEBI:60377"/>
        <dbReference type="ChEBI" id="CHEBI:456216"/>
        <dbReference type="EC" id="2.7.1.48"/>
    </reaction>
</comment>
<keyword evidence="3 8" id="KW-0808">Transferase</keyword>
<feature type="non-terminal residue" evidence="9">
    <location>
        <position position="281"/>
    </location>
</feature>
<keyword evidence="5 8" id="KW-0418">Kinase</keyword>
<gene>
    <name evidence="9" type="ORF">PACLA_8A009705</name>
</gene>
<dbReference type="GO" id="GO:0044206">
    <property type="term" value="P:UMP salvage"/>
    <property type="evidence" value="ECO:0007669"/>
    <property type="project" value="UniProtKB-UniPathway"/>
</dbReference>
<evidence type="ECO:0000313" key="10">
    <source>
        <dbReference type="Proteomes" id="UP001152795"/>
    </source>
</evidence>
<keyword evidence="8" id="KW-0067">ATP-binding</keyword>
<dbReference type="GO" id="GO:0044211">
    <property type="term" value="P:CTP salvage"/>
    <property type="evidence" value="ECO:0007669"/>
    <property type="project" value="UniProtKB-UniPathway"/>
</dbReference>